<evidence type="ECO:0000256" key="3">
    <source>
        <dbReference type="ARBA" id="ARBA00023295"/>
    </source>
</evidence>
<gene>
    <name evidence="5" type="primary">celA</name>
    <name evidence="5" type="ORF">Hgul01_04520</name>
</gene>
<dbReference type="Gene3D" id="1.50.10.10">
    <property type="match status" value="1"/>
</dbReference>
<organism evidence="5 6">
    <name type="scientific">Herpetosiphon gulosus</name>
    <dbReference type="NCBI Taxonomy" id="1973496"/>
    <lineage>
        <taxon>Bacteria</taxon>
        <taxon>Bacillati</taxon>
        <taxon>Chloroflexota</taxon>
        <taxon>Chloroflexia</taxon>
        <taxon>Herpetosiphonales</taxon>
        <taxon>Herpetosiphonaceae</taxon>
        <taxon>Herpetosiphon</taxon>
    </lineage>
</organism>
<proteinExistence type="inferred from homology"/>
<dbReference type="SUPFAM" id="SSF48208">
    <property type="entry name" value="Six-hairpin glycosidases"/>
    <property type="match status" value="1"/>
</dbReference>
<dbReference type="InterPro" id="IPR012341">
    <property type="entry name" value="6hp_glycosidase-like_sf"/>
</dbReference>
<feature type="region of interest" description="Disordered" evidence="4">
    <location>
        <begin position="442"/>
        <end position="471"/>
    </location>
</feature>
<keyword evidence="2" id="KW-0378">Hydrolase</keyword>
<accession>A0ABP9X5N0</accession>
<dbReference type="RefSeq" id="WP_345724292.1">
    <property type="nucleotide sequence ID" value="NZ_BAABRU010000021.1"/>
</dbReference>
<protein>
    <submittedName>
        <fullName evidence="5">Endoglucanase A</fullName>
    </submittedName>
</protein>
<dbReference type="PRINTS" id="PR00735">
    <property type="entry name" value="GLHYDRLASE8"/>
</dbReference>
<dbReference type="EMBL" id="BAABRU010000021">
    <property type="protein sequence ID" value="GAA5530697.1"/>
    <property type="molecule type" value="Genomic_DNA"/>
</dbReference>
<keyword evidence="6" id="KW-1185">Reference proteome</keyword>
<evidence type="ECO:0000256" key="2">
    <source>
        <dbReference type="ARBA" id="ARBA00022801"/>
    </source>
</evidence>
<evidence type="ECO:0000256" key="1">
    <source>
        <dbReference type="ARBA" id="ARBA00009209"/>
    </source>
</evidence>
<dbReference type="Proteomes" id="UP001428290">
    <property type="component" value="Unassembled WGS sequence"/>
</dbReference>
<dbReference type="InterPro" id="IPR002037">
    <property type="entry name" value="Glyco_hydro_8"/>
</dbReference>
<name>A0ABP9X5N0_9CHLR</name>
<evidence type="ECO:0000313" key="6">
    <source>
        <dbReference type="Proteomes" id="UP001428290"/>
    </source>
</evidence>
<evidence type="ECO:0000313" key="5">
    <source>
        <dbReference type="EMBL" id="GAA5530697.1"/>
    </source>
</evidence>
<evidence type="ECO:0000256" key="4">
    <source>
        <dbReference type="SAM" id="MobiDB-lite"/>
    </source>
</evidence>
<comment type="caution">
    <text evidence="5">The sequence shown here is derived from an EMBL/GenBank/DDBJ whole genome shotgun (WGS) entry which is preliminary data.</text>
</comment>
<dbReference type="Pfam" id="PF01270">
    <property type="entry name" value="Glyco_hydro_8"/>
    <property type="match status" value="1"/>
</dbReference>
<comment type="similarity">
    <text evidence="1">Belongs to the glycosyl hydrolase 8 (cellulase D) family.</text>
</comment>
<sequence>MKQAFHSRWLILVILVGLGLTLPRQQSASANPQAFTFPYNQASGISYNVTDLTQAWNEWKSAQITSNNAGGGGRLRVLGGVSNSTTVSEGQGYGLLFASLFDDQATFDGLWLFTRDYFTSRGLMHWHIGNPGQINGSGAATDGDEDIAMGLVNACVKVQQGVWPASSNGLNYCTLASTMINNIYSYEVDHAGSNPPAGLPNNEGNELLPGDSWSTATEYPQGIVNLSYFSPGYSTVFGKFTNKNPEWAAVNTRNYAITNLVQAKAGNCSKLVPNWNQYDGDVQYVSWQPEESAWWSYDAARFAWRIAIDKAWYNTNNSRETMNEIGGFFSSVGIDNLQARYRLDGTSVDNYRGVFFVANAAAAIWAAPAPQAVNCGAATASLKTTPQQAYNAVLATKDTPNSYYPNAWRLLSMLLLTGNFPNLYEMAQSGNGGTATPTATLTITRTPTNTPTRTATTTPSNTATRTPTGTPATITVTPSRTPTTAPTITRTPTIAPNLNFRMYLPFAKSNS</sequence>
<dbReference type="InterPro" id="IPR008928">
    <property type="entry name" value="6-hairpin_glycosidase_sf"/>
</dbReference>
<reference evidence="5 6" key="1">
    <citation type="submission" date="2024-02" db="EMBL/GenBank/DDBJ databases">
        <title>Herpetosiphon gulosus NBRC 112829.</title>
        <authorList>
            <person name="Ichikawa N."/>
            <person name="Katano-Makiyama Y."/>
            <person name="Hidaka K."/>
        </authorList>
    </citation>
    <scope>NUCLEOTIDE SEQUENCE [LARGE SCALE GENOMIC DNA]</scope>
    <source>
        <strain evidence="5 6">NBRC 112829</strain>
    </source>
</reference>
<keyword evidence="3" id="KW-0326">Glycosidase</keyword>